<proteinExistence type="predicted"/>
<dbReference type="EMBL" id="QJKJ01008426">
    <property type="protein sequence ID" value="RDX79817.1"/>
    <property type="molecule type" value="Genomic_DNA"/>
</dbReference>
<reference evidence="1" key="1">
    <citation type="submission" date="2018-05" db="EMBL/GenBank/DDBJ databases">
        <title>Draft genome of Mucuna pruriens seed.</title>
        <authorList>
            <person name="Nnadi N.E."/>
            <person name="Vos R."/>
            <person name="Hasami M.H."/>
            <person name="Devisetty U.K."/>
            <person name="Aguiy J.C."/>
        </authorList>
    </citation>
    <scope>NUCLEOTIDE SEQUENCE [LARGE SCALE GENOMIC DNA]</scope>
    <source>
        <strain evidence="1">JCA_2017</strain>
    </source>
</reference>
<dbReference type="AlphaFoldDB" id="A0A371FNA5"/>
<protein>
    <recommendedName>
        <fullName evidence="3">Integrase catalytic domain-containing protein</fullName>
    </recommendedName>
</protein>
<name>A0A371FNA5_MUCPR</name>
<evidence type="ECO:0000313" key="1">
    <source>
        <dbReference type="EMBL" id="RDX79817.1"/>
    </source>
</evidence>
<keyword evidence="2" id="KW-1185">Reference proteome</keyword>
<gene>
    <name evidence="1" type="ORF">CR513_39718</name>
</gene>
<feature type="non-terminal residue" evidence="1">
    <location>
        <position position="1"/>
    </location>
</feature>
<comment type="caution">
    <text evidence="1">The sequence shown here is derived from an EMBL/GenBank/DDBJ whole genome shotgun (WGS) entry which is preliminary data.</text>
</comment>
<organism evidence="1 2">
    <name type="scientific">Mucuna pruriens</name>
    <name type="common">Velvet bean</name>
    <name type="synonym">Dolichos pruriens</name>
    <dbReference type="NCBI Taxonomy" id="157652"/>
    <lineage>
        <taxon>Eukaryota</taxon>
        <taxon>Viridiplantae</taxon>
        <taxon>Streptophyta</taxon>
        <taxon>Embryophyta</taxon>
        <taxon>Tracheophyta</taxon>
        <taxon>Spermatophyta</taxon>
        <taxon>Magnoliopsida</taxon>
        <taxon>eudicotyledons</taxon>
        <taxon>Gunneridae</taxon>
        <taxon>Pentapetalae</taxon>
        <taxon>rosids</taxon>
        <taxon>fabids</taxon>
        <taxon>Fabales</taxon>
        <taxon>Fabaceae</taxon>
        <taxon>Papilionoideae</taxon>
        <taxon>50 kb inversion clade</taxon>
        <taxon>NPAAA clade</taxon>
        <taxon>indigoferoid/millettioid clade</taxon>
        <taxon>Phaseoleae</taxon>
        <taxon>Mucuna</taxon>
    </lineage>
</organism>
<sequence>MSLYKCLSPPQYEYALVEVYEGICTLQPRVITTNNDIQFVDKHFCITLELELELKHHFSSIEHPLLG</sequence>
<accession>A0A371FNA5</accession>
<dbReference type="Proteomes" id="UP000257109">
    <property type="component" value="Unassembled WGS sequence"/>
</dbReference>
<evidence type="ECO:0000313" key="2">
    <source>
        <dbReference type="Proteomes" id="UP000257109"/>
    </source>
</evidence>
<evidence type="ECO:0008006" key="3">
    <source>
        <dbReference type="Google" id="ProtNLM"/>
    </source>
</evidence>